<gene>
    <name evidence="1" type="ORF">M1B34_04045</name>
</gene>
<reference evidence="1 2" key="2">
    <citation type="journal article" date="2023" name="Plant Pathol.">
        <title>Dismantling and reorganizing Pseudomonas marginalis sensu#lato.</title>
        <authorList>
            <person name="Sawada H."/>
            <person name="Fujikawa T."/>
            <person name="Satou M."/>
        </authorList>
    </citation>
    <scope>NUCLEOTIDE SEQUENCE [LARGE SCALE GENOMIC DNA]</scope>
    <source>
        <strain evidence="1 2">MAFF 302030</strain>
    </source>
</reference>
<reference evidence="1 2" key="1">
    <citation type="journal article" date="2022" name="Int. J. Syst. Evol. Microbiol.">
        <title>Pseudomonas aegrilactucae sp. nov. and Pseudomonas morbosilactucae sp. nov., pathogens causing bacterial rot of lettuce in Japan.</title>
        <authorList>
            <person name="Sawada H."/>
            <person name="Fujikawa T."/>
            <person name="Satou M."/>
        </authorList>
    </citation>
    <scope>NUCLEOTIDE SEQUENCE [LARGE SCALE GENOMIC DNA]</scope>
    <source>
        <strain evidence="1 2">MAFF 302030</strain>
    </source>
</reference>
<dbReference type="AlphaFoldDB" id="A0A9X1YRU0"/>
<comment type="caution">
    <text evidence="1">The sequence shown here is derived from an EMBL/GenBank/DDBJ whole genome shotgun (WGS) entry which is preliminary data.</text>
</comment>
<organism evidence="1 2">
    <name type="scientific">Pseudomonas morbosilactucae</name>
    <dbReference type="NCBI Taxonomy" id="2938197"/>
    <lineage>
        <taxon>Bacteria</taxon>
        <taxon>Pseudomonadati</taxon>
        <taxon>Pseudomonadota</taxon>
        <taxon>Gammaproteobacteria</taxon>
        <taxon>Pseudomonadales</taxon>
        <taxon>Pseudomonadaceae</taxon>
        <taxon>Pseudomonas</taxon>
    </lineage>
</organism>
<protein>
    <submittedName>
        <fullName evidence="1">Uncharacterized protein</fullName>
    </submittedName>
</protein>
<evidence type="ECO:0000313" key="2">
    <source>
        <dbReference type="Proteomes" id="UP001155059"/>
    </source>
</evidence>
<evidence type="ECO:0000313" key="1">
    <source>
        <dbReference type="EMBL" id="MCK9796936.1"/>
    </source>
</evidence>
<dbReference type="Proteomes" id="UP001155059">
    <property type="component" value="Unassembled WGS sequence"/>
</dbReference>
<sequence length="108" mass="11629">MKCIVVPTTAEAMQRLDLDQCLPGDLLEWKLSAQDYAALCDSGVFSALNQALGILIDDYEDAAIQGQAALSLALATVSPIVGEAALGQQWVQLNRTALAYNTGLFFYF</sequence>
<dbReference type="RefSeq" id="WP_123328966.1">
    <property type="nucleotide sequence ID" value="NZ_JALQCW010000007.1"/>
</dbReference>
<name>A0A9X1YRU0_9PSED</name>
<proteinExistence type="predicted"/>
<accession>A0A9X1YRU0</accession>
<dbReference type="EMBL" id="JALQCW010000007">
    <property type="protein sequence ID" value="MCK9796936.1"/>
    <property type="molecule type" value="Genomic_DNA"/>
</dbReference>